<dbReference type="PROSITE" id="PS50949">
    <property type="entry name" value="HTH_GNTR"/>
    <property type="match status" value="1"/>
</dbReference>
<dbReference type="Gene3D" id="1.10.10.10">
    <property type="entry name" value="Winged helix-like DNA-binding domain superfamily/Winged helix DNA-binding domain"/>
    <property type="match status" value="1"/>
</dbReference>
<dbReference type="InterPro" id="IPR036388">
    <property type="entry name" value="WH-like_DNA-bd_sf"/>
</dbReference>
<reference evidence="5 6" key="1">
    <citation type="submission" date="2018-04" db="EMBL/GenBank/DDBJ databases">
        <title>Genomic Encyclopedia of Archaeal and Bacterial Type Strains, Phase II (KMG-II): from individual species to whole genera.</title>
        <authorList>
            <person name="Goeker M."/>
        </authorList>
    </citation>
    <scope>NUCLEOTIDE SEQUENCE [LARGE SCALE GENOMIC DNA]</scope>
    <source>
        <strain evidence="5 6">DSM 29329</strain>
    </source>
</reference>
<evidence type="ECO:0000259" key="4">
    <source>
        <dbReference type="PROSITE" id="PS50949"/>
    </source>
</evidence>
<dbReference type="SUPFAM" id="SSF46785">
    <property type="entry name" value="Winged helix' DNA-binding domain"/>
    <property type="match status" value="1"/>
</dbReference>
<dbReference type="SMART" id="SM00345">
    <property type="entry name" value="HTH_GNTR"/>
    <property type="match status" value="1"/>
</dbReference>
<evidence type="ECO:0000256" key="2">
    <source>
        <dbReference type="ARBA" id="ARBA00023125"/>
    </source>
</evidence>
<dbReference type="Proteomes" id="UP000244069">
    <property type="component" value="Unassembled WGS sequence"/>
</dbReference>
<evidence type="ECO:0000256" key="1">
    <source>
        <dbReference type="ARBA" id="ARBA00023015"/>
    </source>
</evidence>
<gene>
    <name evidence="5" type="ORF">C8N44_1469</name>
</gene>
<dbReference type="PANTHER" id="PTHR43537:SF45">
    <property type="entry name" value="GNTR FAMILY REGULATORY PROTEIN"/>
    <property type="match status" value="1"/>
</dbReference>
<dbReference type="Pfam" id="PF07729">
    <property type="entry name" value="FCD"/>
    <property type="match status" value="1"/>
</dbReference>
<organism evidence="5 6">
    <name type="scientific">Allosediminivita pacifica</name>
    <dbReference type="NCBI Taxonomy" id="1267769"/>
    <lineage>
        <taxon>Bacteria</taxon>
        <taxon>Pseudomonadati</taxon>
        <taxon>Pseudomonadota</taxon>
        <taxon>Alphaproteobacteria</taxon>
        <taxon>Rhodobacterales</taxon>
        <taxon>Paracoccaceae</taxon>
        <taxon>Allosediminivita</taxon>
    </lineage>
</organism>
<dbReference type="InterPro" id="IPR000524">
    <property type="entry name" value="Tscrpt_reg_HTH_GntR"/>
</dbReference>
<protein>
    <submittedName>
        <fullName evidence="5">GntR family transcriptional regulator</fullName>
    </submittedName>
</protein>
<evidence type="ECO:0000313" key="5">
    <source>
        <dbReference type="EMBL" id="PTX38092.1"/>
    </source>
</evidence>
<dbReference type="Gene3D" id="1.20.120.530">
    <property type="entry name" value="GntR ligand-binding domain-like"/>
    <property type="match status" value="1"/>
</dbReference>
<proteinExistence type="predicted"/>
<dbReference type="InterPro" id="IPR011711">
    <property type="entry name" value="GntR_C"/>
</dbReference>
<dbReference type="PANTHER" id="PTHR43537">
    <property type="entry name" value="TRANSCRIPTIONAL REGULATOR, GNTR FAMILY"/>
    <property type="match status" value="1"/>
</dbReference>
<dbReference type="SMART" id="SM00895">
    <property type="entry name" value="FCD"/>
    <property type="match status" value="1"/>
</dbReference>
<dbReference type="AlphaFoldDB" id="A0A2T6A2Q2"/>
<keyword evidence="6" id="KW-1185">Reference proteome</keyword>
<accession>A0A2T6A2Q2</accession>
<dbReference type="GO" id="GO:0003677">
    <property type="term" value="F:DNA binding"/>
    <property type="evidence" value="ECO:0007669"/>
    <property type="project" value="UniProtKB-KW"/>
</dbReference>
<sequence length="241" mass="26963">MKNGASIRDMEKLHQPDGFAPLDREGLVDRVARLLSQAIVSGRLAPGERLSESVVAKQLGTSRAPVREAARLLESSGLITYTPNRGFFVRRHSATEIDNLYEFRITIEIAAVRRLMREGLGATAAALGAQIEELRRLAEPGHNMLTQVEADMQFHRLICQGSGNPRYLRSFERIAQETELTIMLIGRLYDDAHRLAETHVPILDALLSGSEDQAVDAMFYHLDVARTLVTEQFRKLEESTP</sequence>
<evidence type="ECO:0000313" key="6">
    <source>
        <dbReference type="Proteomes" id="UP000244069"/>
    </source>
</evidence>
<keyword evidence="2" id="KW-0238">DNA-binding</keyword>
<dbReference type="InterPro" id="IPR008920">
    <property type="entry name" value="TF_FadR/GntR_C"/>
</dbReference>
<name>A0A2T6A2Q2_9RHOB</name>
<keyword evidence="3" id="KW-0804">Transcription</keyword>
<dbReference type="EMBL" id="QBKN01000046">
    <property type="protein sequence ID" value="PTX38092.1"/>
    <property type="molecule type" value="Genomic_DNA"/>
</dbReference>
<feature type="domain" description="HTH gntR-type" evidence="4">
    <location>
        <begin position="25"/>
        <end position="92"/>
    </location>
</feature>
<dbReference type="InterPro" id="IPR036390">
    <property type="entry name" value="WH_DNA-bd_sf"/>
</dbReference>
<keyword evidence="1" id="KW-0805">Transcription regulation</keyword>
<dbReference type="SUPFAM" id="SSF48008">
    <property type="entry name" value="GntR ligand-binding domain-like"/>
    <property type="match status" value="1"/>
</dbReference>
<dbReference type="Pfam" id="PF00392">
    <property type="entry name" value="GntR"/>
    <property type="match status" value="1"/>
</dbReference>
<dbReference type="CDD" id="cd07377">
    <property type="entry name" value="WHTH_GntR"/>
    <property type="match status" value="1"/>
</dbReference>
<dbReference type="GO" id="GO:0003700">
    <property type="term" value="F:DNA-binding transcription factor activity"/>
    <property type="evidence" value="ECO:0007669"/>
    <property type="project" value="InterPro"/>
</dbReference>
<evidence type="ECO:0000256" key="3">
    <source>
        <dbReference type="ARBA" id="ARBA00023163"/>
    </source>
</evidence>
<comment type="caution">
    <text evidence="5">The sequence shown here is derived from an EMBL/GenBank/DDBJ whole genome shotgun (WGS) entry which is preliminary data.</text>
</comment>